<protein>
    <submittedName>
        <fullName evidence="2">Uncharacterized protein</fullName>
    </submittedName>
</protein>
<organism evidence="2 3">
    <name type="scientific">Desulforhopalus singaporensis</name>
    <dbReference type="NCBI Taxonomy" id="91360"/>
    <lineage>
        <taxon>Bacteria</taxon>
        <taxon>Pseudomonadati</taxon>
        <taxon>Thermodesulfobacteriota</taxon>
        <taxon>Desulfobulbia</taxon>
        <taxon>Desulfobulbales</taxon>
        <taxon>Desulfocapsaceae</taxon>
        <taxon>Desulforhopalus</taxon>
    </lineage>
</organism>
<accession>A0A1H0W5V9</accession>
<dbReference type="EMBL" id="FNJI01000106">
    <property type="protein sequence ID" value="SDP86120.1"/>
    <property type="molecule type" value="Genomic_DNA"/>
</dbReference>
<sequence>MVVKKNIITVLAILVSIFSAYYYYFVDTLSMSDLVNENSSPTVTIFTNLLDFDTGLTRWDIQHLENKAPYWQKRINQVESITNYEEREKARNILVAEMLKDPSIKKLNQRIFNVMKSSTRTATDILDVVGSLY</sequence>
<name>A0A1H0W5V9_9BACT</name>
<reference evidence="2 3" key="1">
    <citation type="submission" date="2016-10" db="EMBL/GenBank/DDBJ databases">
        <authorList>
            <person name="de Groot N.N."/>
        </authorList>
    </citation>
    <scope>NUCLEOTIDE SEQUENCE [LARGE SCALE GENOMIC DNA]</scope>
    <source>
        <strain evidence="2 3">DSM 12130</strain>
    </source>
</reference>
<dbReference type="Proteomes" id="UP000199073">
    <property type="component" value="Unassembled WGS sequence"/>
</dbReference>
<proteinExistence type="predicted"/>
<gene>
    <name evidence="2" type="ORF">SAMN05660330_04433</name>
</gene>
<keyword evidence="1" id="KW-0812">Transmembrane</keyword>
<keyword evidence="3" id="KW-1185">Reference proteome</keyword>
<evidence type="ECO:0000313" key="2">
    <source>
        <dbReference type="EMBL" id="SDP86120.1"/>
    </source>
</evidence>
<keyword evidence="1" id="KW-0472">Membrane</keyword>
<dbReference type="STRING" id="91360.SAMN05660330_04433"/>
<dbReference type="RefSeq" id="WP_092226428.1">
    <property type="nucleotide sequence ID" value="NZ_FNJI01000106.1"/>
</dbReference>
<evidence type="ECO:0000256" key="1">
    <source>
        <dbReference type="SAM" id="Phobius"/>
    </source>
</evidence>
<dbReference type="AlphaFoldDB" id="A0A1H0W5V9"/>
<feature type="transmembrane region" description="Helical" evidence="1">
    <location>
        <begin position="7"/>
        <end position="25"/>
    </location>
</feature>
<evidence type="ECO:0000313" key="3">
    <source>
        <dbReference type="Proteomes" id="UP000199073"/>
    </source>
</evidence>
<keyword evidence="1" id="KW-1133">Transmembrane helix</keyword>